<dbReference type="AlphaFoldDB" id="A0A1B0FI78"/>
<dbReference type="InterPro" id="IPR001810">
    <property type="entry name" value="F-box_dom"/>
</dbReference>
<dbReference type="InterPro" id="IPR032675">
    <property type="entry name" value="LRR_dom_sf"/>
</dbReference>
<dbReference type="SUPFAM" id="SSF81383">
    <property type="entry name" value="F-box domain"/>
    <property type="match status" value="1"/>
</dbReference>
<dbReference type="EMBL" id="CCAG010013322">
    <property type="status" value="NOT_ANNOTATED_CDS"/>
    <property type="molecule type" value="Genomic_DNA"/>
</dbReference>
<organism evidence="2 3">
    <name type="scientific">Glossina morsitans morsitans</name>
    <name type="common">Savannah tsetse fly</name>
    <dbReference type="NCBI Taxonomy" id="37546"/>
    <lineage>
        <taxon>Eukaryota</taxon>
        <taxon>Metazoa</taxon>
        <taxon>Ecdysozoa</taxon>
        <taxon>Arthropoda</taxon>
        <taxon>Hexapoda</taxon>
        <taxon>Insecta</taxon>
        <taxon>Pterygota</taxon>
        <taxon>Neoptera</taxon>
        <taxon>Endopterygota</taxon>
        <taxon>Diptera</taxon>
        <taxon>Brachycera</taxon>
        <taxon>Muscomorpha</taxon>
        <taxon>Hippoboscoidea</taxon>
        <taxon>Glossinidae</taxon>
        <taxon>Glossina</taxon>
    </lineage>
</organism>
<feature type="domain" description="F-box" evidence="1">
    <location>
        <begin position="48"/>
        <end position="94"/>
    </location>
</feature>
<evidence type="ECO:0000313" key="2">
    <source>
        <dbReference type="EnsemblMetazoa" id="GMOY003499-PA"/>
    </source>
</evidence>
<dbReference type="EnsemblMetazoa" id="GMOY003499-RA">
    <property type="protein sequence ID" value="GMOY003499-PA"/>
    <property type="gene ID" value="GMOY003499"/>
</dbReference>
<dbReference type="PhylomeDB" id="A0A1B0FI78"/>
<dbReference type="PANTHER" id="PTHR38926:SF72">
    <property type="entry name" value="IM:7136021-RELATED"/>
    <property type="match status" value="1"/>
</dbReference>
<protein>
    <recommendedName>
        <fullName evidence="1">F-box domain-containing protein</fullName>
    </recommendedName>
</protein>
<evidence type="ECO:0000313" key="3">
    <source>
        <dbReference type="Proteomes" id="UP000092444"/>
    </source>
</evidence>
<dbReference type="PROSITE" id="PS50181">
    <property type="entry name" value="FBOX"/>
    <property type="match status" value="1"/>
</dbReference>
<accession>A0A1B0FI78</accession>
<dbReference type="SUPFAM" id="SSF52047">
    <property type="entry name" value="RNI-like"/>
    <property type="match status" value="1"/>
</dbReference>
<dbReference type="Pfam" id="PF12937">
    <property type="entry name" value="F-box-like"/>
    <property type="match status" value="1"/>
</dbReference>
<dbReference type="STRING" id="37546.A0A1B0FI78"/>
<dbReference type="SMART" id="SM00256">
    <property type="entry name" value="FBOX"/>
    <property type="match status" value="1"/>
</dbReference>
<reference evidence="2" key="1">
    <citation type="submission" date="2020-05" db="UniProtKB">
        <authorList>
            <consortium name="EnsemblMetazoa"/>
        </authorList>
    </citation>
    <scope>IDENTIFICATION</scope>
    <source>
        <strain evidence="2">Yale</strain>
    </source>
</reference>
<sequence>MDSENVYEPIDTETCSTSSYVSAIKNQETTVGSDNVTDTLSDANGGDKITELSLPNEMWLKIFSNLPHEDLLQVNLVCKNWCQLAREPALKRKSRLVITKDNLNDICEVMERQDIKYENVEIVEKWVGFSSENCKILSNIFTHLGSDIVELKLYNLSSLFVVNNLLPKLRKLHMSLAYMFKQVKLTWAGQLQETFKKFTQLEELHMEERDIMYVKAILENLPKGSLKSLSTSAYTLLTHADCLTDLVVRKWSKSLEYLDLQGFVITGESAKALCLMSGKLRRLCLFAYELTPEDLLHSIAPTTNKTLTELEFLGSFLAGKSFYLLVERVPNLTFLTVAVSKLTDDQMCYIFRHLTRLRHLSLPPCA</sequence>
<dbReference type="PANTHER" id="PTHR38926">
    <property type="entry name" value="F-BOX DOMAIN CONTAINING PROTEIN, EXPRESSED"/>
    <property type="match status" value="1"/>
</dbReference>
<dbReference type="Gene3D" id="3.80.10.10">
    <property type="entry name" value="Ribonuclease Inhibitor"/>
    <property type="match status" value="1"/>
</dbReference>
<keyword evidence="3" id="KW-1185">Reference proteome</keyword>
<dbReference type="VEuPathDB" id="VectorBase:GMOY003499"/>
<dbReference type="InterPro" id="IPR036047">
    <property type="entry name" value="F-box-like_dom_sf"/>
</dbReference>
<proteinExistence type="predicted"/>
<dbReference type="Gene3D" id="1.20.1280.50">
    <property type="match status" value="1"/>
</dbReference>
<evidence type="ECO:0000259" key="1">
    <source>
        <dbReference type="PROSITE" id="PS50181"/>
    </source>
</evidence>
<name>A0A1B0FI78_GLOMM</name>
<dbReference type="Proteomes" id="UP000092444">
    <property type="component" value="Unassembled WGS sequence"/>
</dbReference>